<dbReference type="Proteomes" id="UP000037755">
    <property type="component" value="Unassembled WGS sequence"/>
</dbReference>
<keyword evidence="1" id="KW-0472">Membrane</keyword>
<gene>
    <name evidence="2" type="ORF">AM493_00770</name>
</gene>
<keyword evidence="3" id="KW-1185">Reference proteome</keyword>
<accession>A0A0M8MER9</accession>
<dbReference type="OrthoDB" id="6384283at2"/>
<evidence type="ECO:0008006" key="4">
    <source>
        <dbReference type="Google" id="ProtNLM"/>
    </source>
</evidence>
<reference evidence="2 3" key="1">
    <citation type="submission" date="2015-08" db="EMBL/GenBank/DDBJ databases">
        <title>Whole genome sequence of Flavobacterium akiainvivens IK-1T, from decaying Wikstroemia oahuensis, an endemic Hawaiian shrub.</title>
        <authorList>
            <person name="Wan X."/>
            <person name="Hou S."/>
            <person name="Saito J."/>
            <person name="Donachie S."/>
        </authorList>
    </citation>
    <scope>NUCLEOTIDE SEQUENCE [LARGE SCALE GENOMIC DNA]</scope>
    <source>
        <strain evidence="2 3">IK-1</strain>
    </source>
</reference>
<evidence type="ECO:0000313" key="3">
    <source>
        <dbReference type="Proteomes" id="UP000037755"/>
    </source>
</evidence>
<name>A0A0M8MER9_9FLAO</name>
<evidence type="ECO:0000256" key="1">
    <source>
        <dbReference type="SAM" id="Phobius"/>
    </source>
</evidence>
<dbReference type="STRING" id="1202724.AM493_00770"/>
<sequence>MKKLVLTHGLIAGGISVIGYLITFISGAMHNEMAMLIGFASMLLAFSLIFVATVKFRKQQGGVVSFGQAFQIGLYISLIASTVYVLVWLYNLYNVYPDFAEKYSAEYLEGLKAAGASAEKLAKATAEMNQFVADYKKPWYVIVMTYTEILPIGIIVSLISALILKRKPNL</sequence>
<dbReference type="InterPro" id="IPR025250">
    <property type="entry name" value="DUF4199"/>
</dbReference>
<dbReference type="EMBL" id="LIYD01000005">
    <property type="protein sequence ID" value="KOS04741.1"/>
    <property type="molecule type" value="Genomic_DNA"/>
</dbReference>
<evidence type="ECO:0000313" key="2">
    <source>
        <dbReference type="EMBL" id="KOS04741.1"/>
    </source>
</evidence>
<comment type="caution">
    <text evidence="2">The sequence shown here is derived from an EMBL/GenBank/DDBJ whole genome shotgun (WGS) entry which is preliminary data.</text>
</comment>
<feature type="transmembrane region" description="Helical" evidence="1">
    <location>
        <begin position="33"/>
        <end position="52"/>
    </location>
</feature>
<organism evidence="2 3">
    <name type="scientific">Flavobacterium akiainvivens</name>
    <dbReference type="NCBI Taxonomy" id="1202724"/>
    <lineage>
        <taxon>Bacteria</taxon>
        <taxon>Pseudomonadati</taxon>
        <taxon>Bacteroidota</taxon>
        <taxon>Flavobacteriia</taxon>
        <taxon>Flavobacteriales</taxon>
        <taxon>Flavobacteriaceae</taxon>
        <taxon>Flavobacterium</taxon>
    </lineage>
</organism>
<feature type="transmembrane region" description="Helical" evidence="1">
    <location>
        <begin position="72"/>
        <end position="93"/>
    </location>
</feature>
<feature type="transmembrane region" description="Helical" evidence="1">
    <location>
        <begin position="7"/>
        <end position="27"/>
    </location>
</feature>
<protein>
    <recommendedName>
        <fullName evidence="4">DUF4199 domain-containing protein</fullName>
    </recommendedName>
</protein>
<feature type="transmembrane region" description="Helical" evidence="1">
    <location>
        <begin position="139"/>
        <end position="164"/>
    </location>
</feature>
<dbReference type="PATRIC" id="fig|1202724.3.peg.150"/>
<dbReference type="AlphaFoldDB" id="A0A0M8MER9"/>
<dbReference type="Pfam" id="PF13858">
    <property type="entry name" value="DUF4199"/>
    <property type="match status" value="1"/>
</dbReference>
<keyword evidence="1" id="KW-0812">Transmembrane</keyword>
<dbReference type="RefSeq" id="WP_054405773.1">
    <property type="nucleotide sequence ID" value="NZ_FOYA01000013.1"/>
</dbReference>
<keyword evidence="1" id="KW-1133">Transmembrane helix</keyword>
<proteinExistence type="predicted"/>